<feature type="compositionally biased region" description="Low complexity" evidence="1">
    <location>
        <begin position="701"/>
        <end position="716"/>
    </location>
</feature>
<feature type="transmembrane region" description="Helical" evidence="2">
    <location>
        <begin position="344"/>
        <end position="368"/>
    </location>
</feature>
<dbReference type="PANTHER" id="PTHR45270:SF4">
    <property type="entry name" value="CHAPERONE DNAJ-DOMAIN SUPERFAMILY PROTEIN"/>
    <property type="match status" value="1"/>
</dbReference>
<feature type="compositionally biased region" description="Basic and acidic residues" evidence="1">
    <location>
        <begin position="33"/>
        <end position="51"/>
    </location>
</feature>
<feature type="compositionally biased region" description="Basic residues" evidence="1">
    <location>
        <begin position="717"/>
        <end position="728"/>
    </location>
</feature>
<feature type="compositionally biased region" description="Polar residues" evidence="1">
    <location>
        <begin position="18"/>
        <end position="29"/>
    </location>
</feature>
<feature type="region of interest" description="Disordered" evidence="1">
    <location>
        <begin position="638"/>
        <end position="728"/>
    </location>
</feature>
<dbReference type="EMBL" id="JANAVB010022596">
    <property type="protein sequence ID" value="KAJ6823877.1"/>
    <property type="molecule type" value="Genomic_DNA"/>
</dbReference>
<keyword evidence="2" id="KW-1133">Transmembrane helix</keyword>
<dbReference type="AlphaFoldDB" id="A0AAX6G6A5"/>
<feature type="transmembrane region" description="Helical" evidence="2">
    <location>
        <begin position="209"/>
        <end position="231"/>
    </location>
</feature>
<dbReference type="PROSITE" id="PS50076">
    <property type="entry name" value="DNAJ_2"/>
    <property type="match status" value="1"/>
</dbReference>
<dbReference type="Gene3D" id="1.10.287.110">
    <property type="entry name" value="DnaJ domain"/>
    <property type="match status" value="1"/>
</dbReference>
<feature type="compositionally biased region" description="Polar residues" evidence="1">
    <location>
        <begin position="57"/>
        <end position="69"/>
    </location>
</feature>
<reference evidence="4" key="2">
    <citation type="submission" date="2023-04" db="EMBL/GenBank/DDBJ databases">
        <authorList>
            <person name="Bruccoleri R.E."/>
            <person name="Oakeley E.J."/>
            <person name="Faust A.-M."/>
            <person name="Dessus-Babus S."/>
            <person name="Altorfer M."/>
            <person name="Burckhardt D."/>
            <person name="Oertli M."/>
            <person name="Naumann U."/>
            <person name="Petersen F."/>
            <person name="Wong J."/>
        </authorList>
    </citation>
    <scope>NUCLEOTIDE SEQUENCE</scope>
    <source>
        <strain evidence="4">GSM-AAB239-AS_SAM_17_03QT</strain>
        <tissue evidence="4">Leaf</tissue>
    </source>
</reference>
<reference evidence="4" key="1">
    <citation type="journal article" date="2023" name="GigaByte">
        <title>Genome assembly of the bearded iris, Iris pallida Lam.</title>
        <authorList>
            <person name="Bruccoleri R.E."/>
            <person name="Oakeley E.J."/>
            <person name="Faust A.M.E."/>
            <person name="Altorfer M."/>
            <person name="Dessus-Babus S."/>
            <person name="Burckhardt D."/>
            <person name="Oertli M."/>
            <person name="Naumann U."/>
            <person name="Petersen F."/>
            <person name="Wong J."/>
        </authorList>
    </citation>
    <scope>NUCLEOTIDE SEQUENCE</scope>
    <source>
        <strain evidence="4">GSM-AAB239-AS_SAM_17_03QT</strain>
    </source>
</reference>
<dbReference type="SUPFAM" id="SSF46565">
    <property type="entry name" value="Chaperone J-domain"/>
    <property type="match status" value="1"/>
</dbReference>
<dbReference type="Pfam" id="PF00226">
    <property type="entry name" value="DnaJ"/>
    <property type="match status" value="1"/>
</dbReference>
<feature type="transmembrane region" description="Helical" evidence="2">
    <location>
        <begin position="270"/>
        <end position="296"/>
    </location>
</feature>
<dbReference type="PANTHER" id="PTHR45270">
    <property type="entry name" value="OS03G0832900 PROTEIN"/>
    <property type="match status" value="1"/>
</dbReference>
<dbReference type="InterPro" id="IPR001623">
    <property type="entry name" value="DnaJ_domain"/>
</dbReference>
<feature type="compositionally biased region" description="Basic and acidic residues" evidence="1">
    <location>
        <begin position="377"/>
        <end position="387"/>
    </location>
</feature>
<dbReference type="InterPro" id="IPR036869">
    <property type="entry name" value="J_dom_sf"/>
</dbReference>
<feature type="compositionally biased region" description="Polar residues" evidence="1">
    <location>
        <begin position="389"/>
        <end position="398"/>
    </location>
</feature>
<dbReference type="CDD" id="cd06257">
    <property type="entry name" value="DnaJ"/>
    <property type="match status" value="1"/>
</dbReference>
<evidence type="ECO:0000313" key="5">
    <source>
        <dbReference type="Proteomes" id="UP001140949"/>
    </source>
</evidence>
<keyword evidence="5" id="KW-1185">Reference proteome</keyword>
<feature type="domain" description="J" evidence="3">
    <location>
        <begin position="433"/>
        <end position="500"/>
    </location>
</feature>
<protein>
    <recommendedName>
        <fullName evidence="3">J domain-containing protein</fullName>
    </recommendedName>
</protein>
<organism evidence="4 5">
    <name type="scientific">Iris pallida</name>
    <name type="common">Sweet iris</name>
    <dbReference type="NCBI Taxonomy" id="29817"/>
    <lineage>
        <taxon>Eukaryota</taxon>
        <taxon>Viridiplantae</taxon>
        <taxon>Streptophyta</taxon>
        <taxon>Embryophyta</taxon>
        <taxon>Tracheophyta</taxon>
        <taxon>Spermatophyta</taxon>
        <taxon>Magnoliopsida</taxon>
        <taxon>Liliopsida</taxon>
        <taxon>Asparagales</taxon>
        <taxon>Iridaceae</taxon>
        <taxon>Iridoideae</taxon>
        <taxon>Irideae</taxon>
        <taxon>Iris</taxon>
    </lineage>
</organism>
<dbReference type="Pfam" id="PF14901">
    <property type="entry name" value="Jiv90"/>
    <property type="match status" value="1"/>
</dbReference>
<feature type="region of interest" description="Disordered" evidence="1">
    <location>
        <begin position="1"/>
        <end position="100"/>
    </location>
</feature>
<dbReference type="SMART" id="SM00271">
    <property type="entry name" value="DnaJ"/>
    <property type="match status" value="1"/>
</dbReference>
<keyword evidence="2" id="KW-0472">Membrane</keyword>
<dbReference type="GO" id="GO:0005783">
    <property type="term" value="C:endoplasmic reticulum"/>
    <property type="evidence" value="ECO:0007669"/>
    <property type="project" value="UniProtKB-ARBA"/>
</dbReference>
<feature type="transmembrane region" description="Helical" evidence="2">
    <location>
        <begin position="302"/>
        <end position="323"/>
    </location>
</feature>
<comment type="caution">
    <text evidence="4">The sequence shown here is derived from an EMBL/GenBank/DDBJ whole genome shotgun (WGS) entry which is preliminary data.</text>
</comment>
<gene>
    <name evidence="4" type="ORF">M6B38_127960</name>
</gene>
<evidence type="ECO:0000313" key="4">
    <source>
        <dbReference type="EMBL" id="KAJ6823877.1"/>
    </source>
</evidence>
<dbReference type="PROSITE" id="PS00636">
    <property type="entry name" value="DNAJ_1"/>
    <property type="match status" value="1"/>
</dbReference>
<dbReference type="InterPro" id="IPR018253">
    <property type="entry name" value="DnaJ_domain_CS"/>
</dbReference>
<feature type="region of interest" description="Disordered" evidence="1">
    <location>
        <begin position="377"/>
        <end position="416"/>
    </location>
</feature>
<evidence type="ECO:0000256" key="1">
    <source>
        <dbReference type="SAM" id="MobiDB-lite"/>
    </source>
</evidence>
<feature type="compositionally biased region" description="Low complexity" evidence="1">
    <location>
        <begin position="641"/>
        <end position="659"/>
    </location>
</feature>
<evidence type="ECO:0000256" key="2">
    <source>
        <dbReference type="SAM" id="Phobius"/>
    </source>
</evidence>
<dbReference type="InterPro" id="IPR032843">
    <property type="entry name" value="Jiv"/>
</dbReference>
<accession>A0AAX6G6A5</accession>
<keyword evidence="2" id="KW-0812">Transmembrane</keyword>
<proteinExistence type="predicted"/>
<evidence type="ECO:0000259" key="3">
    <source>
        <dbReference type="PROSITE" id="PS50076"/>
    </source>
</evidence>
<dbReference type="PRINTS" id="PR00625">
    <property type="entry name" value="JDOMAIN"/>
</dbReference>
<dbReference type="Proteomes" id="UP001140949">
    <property type="component" value="Unassembled WGS sequence"/>
</dbReference>
<sequence>MARKGNQHKNGLDRKSTTGKQANSESVDVSLSEGKEYIHARGENTVDRELPDGENICRSSTTSGQSATGMNHVGVGKRNKKRSGGVPLMEKLDDGSPRPAQATEVLKDVGDDVGKGPLSDASESRRYDGRFCASNDNLSHSVSRVFSLETMSGHIQSSLAAADQNLRVLAVDVLNAASGWVERQKPRLSTFTAYICKAQDYIFVQMRHVYPIIQTWTLHVGKLILLLSVVWMDCNIRGFTSLVRLGTTSFFAIFWCSILSIIAMIGMTKVFIIMMIAALVAAFIGLALGFLVIAIFSTVILWLYGSFWTTALIVLIGGSTLALRHDRAALLITTLYSVHCARSYLGWLGLLLALNLSFISSDILLYFLKNLDERRSGYPPEQERETQDQSECSHSSAAENDFGSRGSGVPSTSGYETELTSEDEVVRLLNCGDHYSALGFARFENIDVSLLKREYRKKAMMVHPDKNMGNEKAAEAFKKLQNAYEVLLDTLKRKTYDDELRREELLNYFRRFQTASQKKGMNNFSAGSTQFEAEAEGPCGESRRIACKKCGQFHMWMLTERLKSRARWCQDCNDFHQAKDGDGWLEQSFQPFFFGLLNKVEAPRAYVCAESRIYDATAWFICQGMRCPANTHKPSFHVNTGLSSKQHSSSSKGTSSTHRSGGGGGMPSANGDEPMTEEELFEWLQNAMQSGCFEASGGGTSNESPSSKSGSTSKSSSAKRKRKGKKQW</sequence>
<name>A0AAX6G6A5_IRIPA</name>
<feature type="transmembrane region" description="Helical" evidence="2">
    <location>
        <begin position="243"/>
        <end position="263"/>
    </location>
</feature>